<evidence type="ECO:0000256" key="2">
    <source>
        <dbReference type="SAM" id="SignalP"/>
    </source>
</evidence>
<dbReference type="AlphaFoldDB" id="A0A7W9JK15"/>
<feature type="region of interest" description="Disordered" evidence="1">
    <location>
        <begin position="32"/>
        <end position="105"/>
    </location>
</feature>
<keyword evidence="5" id="KW-1185">Reference proteome</keyword>
<dbReference type="InterPro" id="IPR046281">
    <property type="entry name" value="DUF6318"/>
</dbReference>
<comment type="caution">
    <text evidence="4">The sequence shown here is derived from an EMBL/GenBank/DDBJ whole genome shotgun (WGS) entry which is preliminary data.</text>
</comment>
<dbReference type="Pfam" id="PF19843">
    <property type="entry name" value="DUF6318"/>
    <property type="match status" value="1"/>
</dbReference>
<feature type="chain" id="PRO_5039065739" description="DUF6318 domain-containing protein" evidence="2">
    <location>
        <begin position="32"/>
        <end position="247"/>
    </location>
</feature>
<evidence type="ECO:0000313" key="4">
    <source>
        <dbReference type="EMBL" id="MBB5849307.1"/>
    </source>
</evidence>
<evidence type="ECO:0000313" key="5">
    <source>
        <dbReference type="Proteomes" id="UP000567246"/>
    </source>
</evidence>
<evidence type="ECO:0000259" key="3">
    <source>
        <dbReference type="Pfam" id="PF19843"/>
    </source>
</evidence>
<protein>
    <recommendedName>
        <fullName evidence="3">DUF6318 domain-containing protein</fullName>
    </recommendedName>
</protein>
<dbReference type="RefSeq" id="WP_184172796.1">
    <property type="nucleotide sequence ID" value="NZ_JACHMW010000001.1"/>
</dbReference>
<proteinExistence type="predicted"/>
<evidence type="ECO:0000256" key="1">
    <source>
        <dbReference type="SAM" id="MobiDB-lite"/>
    </source>
</evidence>
<feature type="domain" description="DUF6318" evidence="3">
    <location>
        <begin position="88"/>
        <end position="241"/>
    </location>
</feature>
<accession>A0A7W9JK15</accession>
<gene>
    <name evidence="4" type="ORF">HDA33_001871</name>
</gene>
<reference evidence="4 5" key="1">
    <citation type="submission" date="2020-08" db="EMBL/GenBank/DDBJ databases">
        <title>Sequencing the genomes of 1000 actinobacteria strains.</title>
        <authorList>
            <person name="Klenk H.-P."/>
        </authorList>
    </citation>
    <scope>NUCLEOTIDE SEQUENCE [LARGE SCALE GENOMIC DNA]</scope>
    <source>
        <strain evidence="4 5">DSM 17945</strain>
    </source>
</reference>
<dbReference type="EMBL" id="JACHMW010000001">
    <property type="protein sequence ID" value="MBB5849307.1"/>
    <property type="molecule type" value="Genomic_DNA"/>
</dbReference>
<name>A0A7W9JK15_9MICC</name>
<sequence length="247" mass="25722">MSFTAPRRVLRRRRLTQVGALGAGLALLLTACGGGSEPAESSSSTPAGSSSSSAEATTPSPSGESSPTTSPSGSVGSTAAAGSSGSGGAYVPASAEGPAQNVPKPEMPAVMKEETQEGAEAAVEYFWDAMYYAERTGDVEVYRESYSQYCEFCSLTSSSMEQIYDDGGWFTGTSPRNQSMILRPSANGYIGTLLVDSQSATGYLASGDVAPGSETPAEEKMPWIVELSFDATRGVWTVDEMSYEGSR</sequence>
<organism evidence="4 5">
    <name type="scientific">Micrococcus endophyticus</name>
    <dbReference type="NCBI Taxonomy" id="455343"/>
    <lineage>
        <taxon>Bacteria</taxon>
        <taxon>Bacillati</taxon>
        <taxon>Actinomycetota</taxon>
        <taxon>Actinomycetes</taxon>
        <taxon>Micrococcales</taxon>
        <taxon>Micrococcaceae</taxon>
        <taxon>Micrococcus</taxon>
    </lineage>
</organism>
<dbReference type="Proteomes" id="UP000567246">
    <property type="component" value="Unassembled WGS sequence"/>
</dbReference>
<keyword evidence="2" id="KW-0732">Signal</keyword>
<feature type="signal peptide" evidence="2">
    <location>
        <begin position="1"/>
        <end position="31"/>
    </location>
</feature>
<dbReference type="PROSITE" id="PS51257">
    <property type="entry name" value="PROKAR_LIPOPROTEIN"/>
    <property type="match status" value="1"/>
</dbReference>
<feature type="compositionally biased region" description="Low complexity" evidence="1">
    <location>
        <begin position="32"/>
        <end position="95"/>
    </location>
</feature>